<evidence type="ECO:0008006" key="8">
    <source>
        <dbReference type="Google" id="ProtNLM"/>
    </source>
</evidence>
<dbReference type="PANTHER" id="PTHR13098">
    <property type="entry name" value="WOLFRAMIN"/>
    <property type="match status" value="1"/>
</dbReference>
<evidence type="ECO:0000256" key="1">
    <source>
        <dbReference type="SAM" id="MobiDB-lite"/>
    </source>
</evidence>
<feature type="domain" description="Wolframin EF-hand" evidence="4">
    <location>
        <begin position="115"/>
        <end position="238"/>
    </location>
</feature>
<feature type="transmembrane region" description="Helical" evidence="2">
    <location>
        <begin position="579"/>
        <end position="598"/>
    </location>
</feature>
<dbReference type="Pfam" id="PF19913">
    <property type="entry name" value="WCOB"/>
    <property type="match status" value="1"/>
</dbReference>
<keyword evidence="7" id="KW-1185">Reference proteome</keyword>
<feature type="transmembrane region" description="Helical" evidence="2">
    <location>
        <begin position="410"/>
        <end position="426"/>
    </location>
</feature>
<feature type="transmembrane region" description="Helical" evidence="2">
    <location>
        <begin position="542"/>
        <end position="567"/>
    </location>
</feature>
<feature type="domain" description="Wolframin cysteine-rich" evidence="5">
    <location>
        <begin position="667"/>
        <end position="776"/>
    </location>
</feature>
<dbReference type="InterPro" id="IPR045400">
    <property type="entry name" value="Wolframin_Cys-rich"/>
</dbReference>
<dbReference type="Gene3D" id="1.25.40.10">
    <property type="entry name" value="Tetratricopeptide repeat domain"/>
    <property type="match status" value="1"/>
</dbReference>
<dbReference type="PRINTS" id="PR02060">
    <property type="entry name" value="WOLFFAMILY"/>
</dbReference>
<dbReference type="InterPro" id="IPR026209">
    <property type="entry name" value="Wolframin_fam"/>
</dbReference>
<feature type="compositionally biased region" description="Basic residues" evidence="1">
    <location>
        <begin position="197"/>
        <end position="211"/>
    </location>
</feature>
<feature type="region of interest" description="Disordered" evidence="1">
    <location>
        <begin position="149"/>
        <end position="220"/>
    </location>
</feature>
<dbReference type="GO" id="GO:0030968">
    <property type="term" value="P:endoplasmic reticulum unfolded protein response"/>
    <property type="evidence" value="ECO:0007669"/>
    <property type="project" value="TreeGrafter"/>
</dbReference>
<feature type="domain" description="Wolframin OB-fold" evidence="3">
    <location>
        <begin position="777"/>
        <end position="907"/>
    </location>
</feature>
<dbReference type="Proteomes" id="UP000091820">
    <property type="component" value="Unassembled WGS sequence"/>
</dbReference>
<evidence type="ECO:0000259" key="3">
    <source>
        <dbReference type="Pfam" id="PF19913"/>
    </source>
</evidence>
<dbReference type="InterPro" id="IPR045461">
    <property type="entry name" value="Wolframin_OB_fold"/>
</dbReference>
<dbReference type="PANTHER" id="PTHR13098:SF3">
    <property type="entry name" value="WOLFRAMIN"/>
    <property type="match status" value="1"/>
</dbReference>
<evidence type="ECO:0000259" key="4">
    <source>
        <dbReference type="Pfam" id="PF19914"/>
    </source>
</evidence>
<proteinExistence type="predicted"/>
<evidence type="ECO:0000313" key="7">
    <source>
        <dbReference type="Proteomes" id="UP000091820"/>
    </source>
</evidence>
<evidence type="ECO:0000313" key="6">
    <source>
        <dbReference type="EnsemblMetazoa" id="GBRI000963-PA"/>
    </source>
</evidence>
<evidence type="ECO:0000256" key="2">
    <source>
        <dbReference type="SAM" id="Phobius"/>
    </source>
</evidence>
<dbReference type="Pfam" id="PF20023">
    <property type="entry name" value="WSLR"/>
    <property type="match status" value="1"/>
</dbReference>
<dbReference type="InterPro" id="IPR045460">
    <property type="entry name" value="Wolframin_EF-hand"/>
</dbReference>
<dbReference type="EnsemblMetazoa" id="GBRI000963-RA">
    <property type="protein sequence ID" value="GBRI000963-PA"/>
    <property type="gene ID" value="GBRI000963"/>
</dbReference>
<dbReference type="InterPro" id="IPR011990">
    <property type="entry name" value="TPR-like_helical_dom_sf"/>
</dbReference>
<sequence length="907" mass="103576">MANWTKNQPSGNSKRRKWNLEDRTSLNNLKYHIASEGCSEVQFDLAKQLLDKTIEQNEESSSQQAVHWLMCAAQQGHEESANLLQKCYDEGCGITTENEFEVRACLSMTQGERAARKAARELFACLSNGGKHITPKQLEKKMREIYKMQKRKKRYGYSSSSSTSSEEENEEREDNRAEPLEDGCGSIPNGSVNLSHRLSHRHQQQRKRRSGKSFLNVPEQRQERITEENLVSAAVNYAAGRMPSVNDALTLSIPHPASLDHVPCFHRLIFHPVVFFTLLYHRLINVISSLPKIVPQSVRLAALFLVYWLVSTVGLNMVPLPIYMYAISWIIMIWSTCKMLKSKHDFIDFRIWSGLFLSYGDHNIEADISENRFLKNNMQPYLYFFCAFIGNLLLYPIIPADDLPHSELTTVAGIFAFISLIAFMYSSQRLPDWVVLVSFGVNVLAKYPYEMDEVVTTGWRFLDLKVPTFCSFVIGNGIEFCLNCRTALYLLIVPFLVHLAKRSNWHGTYTHLIPHCVTLSWLQLCITGAQSATMFGMIRATLGLAGVLLFLPLFGLVTLLLPVFVVIEWLGFTDPNVRLGSTAVALIAALLGSCFLAINRTTQKFITVVQVLICLIAACILTFPYMTSSFKDATRFSTIMPDLKYNVMPSSVEVRRMPPTSVEHLSWQKFYSQCGTPAWKNNNKIKTQLRCSHLAGLAVAWEGEVSQIQIANVKNIRSWYIQKYLPRWLANLLTCYYGERIAEQYECRLDPPDQFCEDFQNILKHTNLQDKCSLNKWNIYEYELRVKMSSSGLLSKSPEIILRAAHPFGNFTKRLAEGDRIHFYGTLENSRLITLPYLSKHEEFILGSSWAYVRLAAIECLMCQDEQNSPVMLDSLMNSAVDDRMRDLMRGIKYLLNVFLSPLITFK</sequence>
<protein>
    <recommendedName>
        <fullName evidence="8">Wolframin</fullName>
    </recommendedName>
</protein>
<accession>A0A1A9VZX8</accession>
<reference evidence="7" key="1">
    <citation type="submission" date="2014-03" db="EMBL/GenBank/DDBJ databases">
        <authorList>
            <person name="Aksoy S."/>
            <person name="Warren W."/>
            <person name="Wilson R.K."/>
        </authorList>
    </citation>
    <scope>NUCLEOTIDE SEQUENCE [LARGE SCALE GENOMIC DNA]</scope>
    <source>
        <strain evidence="7">IAEA</strain>
    </source>
</reference>
<reference evidence="6" key="2">
    <citation type="submission" date="2020-05" db="UniProtKB">
        <authorList>
            <consortium name="EnsemblMetazoa"/>
        </authorList>
    </citation>
    <scope>IDENTIFICATION</scope>
    <source>
        <strain evidence="6">IAEA</strain>
    </source>
</reference>
<feature type="transmembrane region" description="Helical" evidence="2">
    <location>
        <begin position="605"/>
        <end position="626"/>
    </location>
</feature>
<dbReference type="Pfam" id="PF19914">
    <property type="entry name" value="WEF-hand"/>
    <property type="match status" value="1"/>
</dbReference>
<name>A0A1A9VZX8_9MUSC</name>
<dbReference type="Pfam" id="PF20053">
    <property type="entry name" value="WC-rich"/>
    <property type="match status" value="1"/>
</dbReference>
<feature type="transmembrane region" description="Helical" evidence="2">
    <location>
        <begin position="381"/>
        <end position="398"/>
    </location>
</feature>
<organism evidence="6 7">
    <name type="scientific">Glossina brevipalpis</name>
    <dbReference type="NCBI Taxonomy" id="37001"/>
    <lineage>
        <taxon>Eukaryota</taxon>
        <taxon>Metazoa</taxon>
        <taxon>Ecdysozoa</taxon>
        <taxon>Arthropoda</taxon>
        <taxon>Hexapoda</taxon>
        <taxon>Insecta</taxon>
        <taxon>Pterygota</taxon>
        <taxon>Neoptera</taxon>
        <taxon>Endopterygota</taxon>
        <taxon>Diptera</taxon>
        <taxon>Brachycera</taxon>
        <taxon>Muscomorpha</taxon>
        <taxon>Hippoboscoidea</taxon>
        <taxon>Glossinidae</taxon>
        <taxon>Glossina</taxon>
    </lineage>
</organism>
<keyword evidence="2" id="KW-0472">Membrane</keyword>
<dbReference type="VEuPathDB" id="VectorBase:GBRI000963"/>
<evidence type="ECO:0000259" key="5">
    <source>
        <dbReference type="Pfam" id="PF20053"/>
    </source>
</evidence>
<keyword evidence="2" id="KW-0812">Transmembrane</keyword>
<dbReference type="InterPro" id="IPR045458">
    <property type="entry name" value="Wolframin_Sel1-like_rpt"/>
</dbReference>
<dbReference type="GO" id="GO:0055074">
    <property type="term" value="P:calcium ion homeostasis"/>
    <property type="evidence" value="ECO:0007669"/>
    <property type="project" value="TreeGrafter"/>
</dbReference>
<dbReference type="STRING" id="37001.A0A1A9VZX8"/>
<dbReference type="AlphaFoldDB" id="A0A1A9VZX8"/>
<keyword evidence="2" id="KW-1133">Transmembrane helix</keyword>
<dbReference type="GO" id="GO:0005789">
    <property type="term" value="C:endoplasmic reticulum membrane"/>
    <property type="evidence" value="ECO:0007669"/>
    <property type="project" value="TreeGrafter"/>
</dbReference>